<dbReference type="GO" id="GO:0005737">
    <property type="term" value="C:cytoplasm"/>
    <property type="evidence" value="ECO:0007669"/>
    <property type="project" value="TreeGrafter"/>
</dbReference>
<evidence type="ECO:0000256" key="1">
    <source>
        <dbReference type="ARBA" id="ARBA00022801"/>
    </source>
</evidence>
<dbReference type="GO" id="GO:0016787">
    <property type="term" value="F:hydrolase activity"/>
    <property type="evidence" value="ECO:0007669"/>
    <property type="project" value="UniProtKB-KW"/>
</dbReference>
<protein>
    <submittedName>
        <fullName evidence="3">Uncharacterized protein</fullName>
    </submittedName>
</protein>
<keyword evidence="4" id="KW-1185">Reference proteome</keyword>
<evidence type="ECO:0000256" key="2">
    <source>
        <dbReference type="ARBA" id="ARBA00022806"/>
    </source>
</evidence>
<dbReference type="GO" id="GO:0004386">
    <property type="term" value="F:helicase activity"/>
    <property type="evidence" value="ECO:0007669"/>
    <property type="project" value="UniProtKB-KW"/>
</dbReference>
<keyword evidence="2" id="KW-0547">Nucleotide-binding</keyword>
<name>A0AAN4ZIY7_9BILA</name>
<accession>A0AAN4ZIY7</accession>
<sequence length="102" mass="12004">DISFLPTLNLDEVDHRGRKIHYNAFAYDFWVHESRSMIWTVNRIPSGSMWMLISDFSNMLSHFSEALQAVARPQDPVAELMKQLAHEYDSKFRRAFGMRLNL</sequence>
<evidence type="ECO:0000313" key="3">
    <source>
        <dbReference type="EMBL" id="GMR41686.1"/>
    </source>
</evidence>
<comment type="caution">
    <text evidence="3">The sequence shown here is derived from an EMBL/GenBank/DDBJ whole genome shotgun (WGS) entry which is preliminary data.</text>
</comment>
<gene>
    <name evidence="3" type="ORF">PMAYCL1PPCAC_11881</name>
</gene>
<dbReference type="Proteomes" id="UP001328107">
    <property type="component" value="Unassembled WGS sequence"/>
</dbReference>
<dbReference type="PANTHER" id="PTHR44533:SF4">
    <property type="entry name" value="DEAD_H RNA HELICASE, PUTATIVE-RELATED"/>
    <property type="match status" value="1"/>
</dbReference>
<reference evidence="4" key="1">
    <citation type="submission" date="2022-10" db="EMBL/GenBank/DDBJ databases">
        <title>Genome assembly of Pristionchus species.</title>
        <authorList>
            <person name="Yoshida K."/>
            <person name="Sommer R.J."/>
        </authorList>
    </citation>
    <scope>NUCLEOTIDE SEQUENCE [LARGE SCALE GENOMIC DNA]</scope>
    <source>
        <strain evidence="4">RS5460</strain>
    </source>
</reference>
<keyword evidence="2" id="KW-0067">ATP-binding</keyword>
<dbReference type="PANTHER" id="PTHR44533">
    <property type="entry name" value="DEAD/H RNA HELICASE, PUTATIVE-RELATED"/>
    <property type="match status" value="1"/>
</dbReference>
<feature type="non-terminal residue" evidence="3">
    <location>
        <position position="1"/>
    </location>
</feature>
<dbReference type="EMBL" id="BTRK01000003">
    <property type="protein sequence ID" value="GMR41686.1"/>
    <property type="molecule type" value="Genomic_DNA"/>
</dbReference>
<organism evidence="3 4">
    <name type="scientific">Pristionchus mayeri</name>
    <dbReference type="NCBI Taxonomy" id="1317129"/>
    <lineage>
        <taxon>Eukaryota</taxon>
        <taxon>Metazoa</taxon>
        <taxon>Ecdysozoa</taxon>
        <taxon>Nematoda</taxon>
        <taxon>Chromadorea</taxon>
        <taxon>Rhabditida</taxon>
        <taxon>Rhabditina</taxon>
        <taxon>Diplogasteromorpha</taxon>
        <taxon>Diplogasteroidea</taxon>
        <taxon>Neodiplogasteridae</taxon>
        <taxon>Pristionchus</taxon>
    </lineage>
</organism>
<dbReference type="AlphaFoldDB" id="A0AAN4ZIY7"/>
<keyword evidence="1" id="KW-0378">Hydrolase</keyword>
<keyword evidence="2" id="KW-0347">Helicase</keyword>
<proteinExistence type="predicted"/>
<evidence type="ECO:0000313" key="4">
    <source>
        <dbReference type="Proteomes" id="UP001328107"/>
    </source>
</evidence>
<dbReference type="InterPro" id="IPR052431">
    <property type="entry name" value="SKI2_subfamily_helicases"/>
</dbReference>